<comment type="caution">
    <text evidence="6">The sequence shown here is derived from an EMBL/GenBank/DDBJ whole genome shotgun (WGS) entry which is preliminary data.</text>
</comment>
<dbReference type="InterPro" id="IPR023871">
    <property type="entry name" value="MftE"/>
</dbReference>
<evidence type="ECO:0000256" key="2">
    <source>
        <dbReference type="ARBA" id="ARBA00022723"/>
    </source>
</evidence>
<dbReference type="GO" id="GO:0046872">
    <property type="term" value="F:metal ion binding"/>
    <property type="evidence" value="ECO:0007669"/>
    <property type="project" value="UniProtKB-KW"/>
</dbReference>
<keyword evidence="2" id="KW-0479">Metal-binding</keyword>
<accession>A0A936N9P6</accession>
<protein>
    <submittedName>
        <fullName evidence="6">Mycofactocin biosynthesis peptidyl-dipeptidase MftE</fullName>
    </submittedName>
</protein>
<evidence type="ECO:0000256" key="3">
    <source>
        <dbReference type="ARBA" id="ARBA00022801"/>
    </source>
</evidence>
<dbReference type="SUPFAM" id="SSF102215">
    <property type="entry name" value="Creatininase"/>
    <property type="match status" value="1"/>
</dbReference>
<dbReference type="Pfam" id="PF02633">
    <property type="entry name" value="Creatininase"/>
    <property type="match status" value="1"/>
</dbReference>
<evidence type="ECO:0000313" key="6">
    <source>
        <dbReference type="EMBL" id="MBK9295666.1"/>
    </source>
</evidence>
<reference evidence="6 7" key="1">
    <citation type="submission" date="2020-10" db="EMBL/GenBank/DDBJ databases">
        <title>Connecting structure to function with the recovery of over 1000 high-quality activated sludge metagenome-assembled genomes encoding full-length rRNA genes using long-read sequencing.</title>
        <authorList>
            <person name="Singleton C.M."/>
            <person name="Petriglieri F."/>
            <person name="Kristensen J.M."/>
            <person name="Kirkegaard R.H."/>
            <person name="Michaelsen T.Y."/>
            <person name="Andersen M.H."/>
            <person name="Karst S.M."/>
            <person name="Dueholm M.S."/>
            <person name="Nielsen P.H."/>
            <person name="Albertsen M."/>
        </authorList>
    </citation>
    <scope>NUCLEOTIDE SEQUENCE [LARGE SCALE GENOMIC DNA]</scope>
    <source>
        <strain evidence="6">Lyne_18-Q3-R50-59_MAXAC.006</strain>
    </source>
</reference>
<sequence>MPEAVGTVDRRDVALGRLTSGEVAAQPILLVPLGSTEQHGPHLPLDTDTRIAAAVAHAVAADPAPPLVRGQVLVAPALPFGSSGEHGGFAGTLSIGAETTEAMLVELVRSATEPGGGPFVAVLILNGHGGNAAAVVAAVSRLVAEGRRVAAWAPSLPRADAHAGFTETSLALHLFGDLVRAERMEAGATSPVTELMPQLRAGGVAAVSPNGVLGDPSGANASEGAALFAHMVLDAHGALAELLDTLGS</sequence>
<evidence type="ECO:0000256" key="4">
    <source>
        <dbReference type="ARBA" id="ARBA00022833"/>
    </source>
</evidence>
<dbReference type="Gene3D" id="3.40.50.10310">
    <property type="entry name" value="Creatininase"/>
    <property type="match status" value="1"/>
</dbReference>
<dbReference type="InterPro" id="IPR024087">
    <property type="entry name" value="Creatininase-like_sf"/>
</dbReference>
<dbReference type="GO" id="GO:0009231">
    <property type="term" value="P:riboflavin biosynthetic process"/>
    <property type="evidence" value="ECO:0007669"/>
    <property type="project" value="TreeGrafter"/>
</dbReference>
<evidence type="ECO:0000256" key="1">
    <source>
        <dbReference type="ARBA" id="ARBA00001947"/>
    </source>
</evidence>
<dbReference type="AlphaFoldDB" id="A0A936N9P6"/>
<dbReference type="InterPro" id="IPR003785">
    <property type="entry name" value="Creatininase/forma_Hydrolase"/>
</dbReference>
<dbReference type="PANTHER" id="PTHR35005:SF1">
    <property type="entry name" value="2-AMINO-5-FORMYLAMINO-6-RIBOSYLAMINOPYRIMIDIN-4(3H)-ONE 5'-MONOPHOSPHATE DEFORMYLASE"/>
    <property type="match status" value="1"/>
</dbReference>
<keyword evidence="4" id="KW-0862">Zinc</keyword>
<evidence type="ECO:0000313" key="7">
    <source>
        <dbReference type="Proteomes" id="UP000727993"/>
    </source>
</evidence>
<evidence type="ECO:0000256" key="5">
    <source>
        <dbReference type="ARBA" id="ARBA00024029"/>
    </source>
</evidence>
<organism evidence="6 7">
    <name type="scientific">Candidatus Neomicrothrix subdominans</name>
    <dbReference type="NCBI Taxonomy" id="2954438"/>
    <lineage>
        <taxon>Bacteria</taxon>
        <taxon>Bacillati</taxon>
        <taxon>Actinomycetota</taxon>
        <taxon>Acidimicrobiia</taxon>
        <taxon>Acidimicrobiales</taxon>
        <taxon>Microthrixaceae</taxon>
        <taxon>Candidatus Neomicrothrix</taxon>
    </lineage>
</organism>
<dbReference type="GO" id="GO:0016811">
    <property type="term" value="F:hydrolase activity, acting on carbon-nitrogen (but not peptide) bonds, in linear amides"/>
    <property type="evidence" value="ECO:0007669"/>
    <property type="project" value="TreeGrafter"/>
</dbReference>
<name>A0A936N9P6_9ACTN</name>
<keyword evidence="3" id="KW-0378">Hydrolase</keyword>
<proteinExistence type="inferred from homology"/>
<dbReference type="NCBIfam" id="TIGR03964">
    <property type="entry name" value="mycofact_creat"/>
    <property type="match status" value="1"/>
</dbReference>
<dbReference type="PANTHER" id="PTHR35005">
    <property type="entry name" value="3-DEHYDRO-SCYLLO-INOSOSE HYDROLASE"/>
    <property type="match status" value="1"/>
</dbReference>
<gene>
    <name evidence="6" type="primary">mftE</name>
    <name evidence="6" type="ORF">IPN02_02075</name>
</gene>
<comment type="similarity">
    <text evidence="5">Belongs to the creatininase superfamily.</text>
</comment>
<dbReference type="EMBL" id="JADJZA010000001">
    <property type="protein sequence ID" value="MBK9295666.1"/>
    <property type="molecule type" value="Genomic_DNA"/>
</dbReference>
<comment type="cofactor">
    <cofactor evidence="1">
        <name>Zn(2+)</name>
        <dbReference type="ChEBI" id="CHEBI:29105"/>
    </cofactor>
</comment>
<dbReference type="Proteomes" id="UP000727993">
    <property type="component" value="Unassembled WGS sequence"/>
</dbReference>